<comment type="similarity">
    <text evidence="2">Belongs to the 2H phosphoesterase superfamily. ThpR family.</text>
</comment>
<reference evidence="4 5" key="1">
    <citation type="journal article" date="2016" name="Nat. Commun.">
        <title>Thousands of microbial genomes shed light on interconnected biogeochemical processes in an aquifer system.</title>
        <authorList>
            <person name="Anantharaman K."/>
            <person name="Brown C.T."/>
            <person name="Hug L.A."/>
            <person name="Sharon I."/>
            <person name="Castelle C.J."/>
            <person name="Probst A.J."/>
            <person name="Thomas B.C."/>
            <person name="Singh A."/>
            <person name="Wilkins M.J."/>
            <person name="Karaoz U."/>
            <person name="Brodie E.L."/>
            <person name="Williams K.H."/>
            <person name="Hubbard S.S."/>
            <person name="Banfield J.F."/>
        </authorList>
    </citation>
    <scope>NUCLEOTIDE SEQUENCE [LARGE SCALE GENOMIC DNA]</scope>
</reference>
<feature type="short sequence motif" description="HXTX 1" evidence="2">
    <location>
        <begin position="47"/>
        <end position="50"/>
    </location>
</feature>
<comment type="function">
    <text evidence="2">Hydrolyzes RNA 2',3'-cyclic phosphodiester to an RNA 2'-phosphomonoester.</text>
</comment>
<feature type="active site" description="Proton acceptor" evidence="2">
    <location>
        <position position="134"/>
    </location>
</feature>
<organism evidence="4 5">
    <name type="scientific">Candidatus Kerfeldbacteria bacterium RIFCSPLOWO2_01_FULL_48_11</name>
    <dbReference type="NCBI Taxonomy" id="1798543"/>
    <lineage>
        <taxon>Bacteria</taxon>
        <taxon>Candidatus Kerfeldiibacteriota</taxon>
    </lineage>
</organism>
<dbReference type="STRING" id="1798543.A2898_04425"/>
<dbReference type="GO" id="GO:0016874">
    <property type="term" value="F:ligase activity"/>
    <property type="evidence" value="ECO:0007669"/>
    <property type="project" value="UniProtKB-KW"/>
</dbReference>
<dbReference type="GO" id="GO:0004113">
    <property type="term" value="F:2',3'-cyclic-nucleotide 3'-phosphodiesterase activity"/>
    <property type="evidence" value="ECO:0007669"/>
    <property type="project" value="InterPro"/>
</dbReference>
<comment type="catalytic activity">
    <reaction evidence="2">
        <text>a 3'-end 2',3'-cyclophospho-ribonucleotide-RNA + H2O = a 3'-end 2'-phospho-ribonucleotide-RNA + H(+)</text>
        <dbReference type="Rhea" id="RHEA:11828"/>
        <dbReference type="Rhea" id="RHEA-COMP:10464"/>
        <dbReference type="Rhea" id="RHEA-COMP:17353"/>
        <dbReference type="ChEBI" id="CHEBI:15377"/>
        <dbReference type="ChEBI" id="CHEBI:15378"/>
        <dbReference type="ChEBI" id="CHEBI:83064"/>
        <dbReference type="ChEBI" id="CHEBI:173113"/>
        <dbReference type="EC" id="3.1.4.58"/>
    </reaction>
</comment>
<dbReference type="Pfam" id="PF02834">
    <property type="entry name" value="LigT_PEase"/>
    <property type="match status" value="1"/>
</dbReference>
<evidence type="ECO:0000313" key="5">
    <source>
        <dbReference type="Proteomes" id="UP000179164"/>
    </source>
</evidence>
<accession>A0A1G2B0U8</accession>
<keyword evidence="4" id="KW-0436">Ligase</keyword>
<dbReference type="PANTHER" id="PTHR35561">
    <property type="entry name" value="RNA 2',3'-CYCLIC PHOSPHODIESTERASE"/>
    <property type="match status" value="1"/>
</dbReference>
<comment type="caution">
    <text evidence="4">The sequence shown here is derived from an EMBL/GenBank/DDBJ whole genome shotgun (WGS) entry which is preliminary data.</text>
</comment>
<dbReference type="NCBIfam" id="TIGR02258">
    <property type="entry name" value="2_5_ligase"/>
    <property type="match status" value="1"/>
</dbReference>
<keyword evidence="1 2" id="KW-0378">Hydrolase</keyword>
<feature type="short sequence motif" description="HXTX 2" evidence="2">
    <location>
        <begin position="134"/>
        <end position="137"/>
    </location>
</feature>
<dbReference type="EMBL" id="MHKE01000017">
    <property type="protein sequence ID" value="OGY82812.1"/>
    <property type="molecule type" value="Genomic_DNA"/>
</dbReference>
<evidence type="ECO:0000256" key="1">
    <source>
        <dbReference type="ARBA" id="ARBA00022801"/>
    </source>
</evidence>
<dbReference type="SUPFAM" id="SSF55144">
    <property type="entry name" value="LigT-like"/>
    <property type="match status" value="1"/>
</dbReference>
<evidence type="ECO:0000256" key="2">
    <source>
        <dbReference type="HAMAP-Rule" id="MF_01940"/>
    </source>
</evidence>
<evidence type="ECO:0000259" key="3">
    <source>
        <dbReference type="Pfam" id="PF02834"/>
    </source>
</evidence>
<gene>
    <name evidence="4" type="ORF">A2898_04425</name>
</gene>
<dbReference type="InterPro" id="IPR004175">
    <property type="entry name" value="RNA_CPDase"/>
</dbReference>
<dbReference type="AlphaFoldDB" id="A0A1G2B0U8"/>
<dbReference type="GO" id="GO:0008664">
    <property type="term" value="F:RNA 2',3'-cyclic 3'-phosphodiesterase activity"/>
    <property type="evidence" value="ECO:0007669"/>
    <property type="project" value="UniProtKB-EC"/>
</dbReference>
<dbReference type="HAMAP" id="MF_01940">
    <property type="entry name" value="RNA_CPDase"/>
    <property type="match status" value="1"/>
</dbReference>
<dbReference type="InterPro" id="IPR014051">
    <property type="entry name" value="Phosphoesterase_HXTX"/>
</dbReference>
<dbReference type="Proteomes" id="UP000179164">
    <property type="component" value="Unassembled WGS sequence"/>
</dbReference>
<proteinExistence type="inferred from homology"/>
<name>A0A1G2B0U8_9BACT</name>
<protein>
    <recommendedName>
        <fullName evidence="2">RNA 2',3'-cyclic phosphodiesterase</fullName>
        <shortName evidence="2">RNA 2',3'-CPDase</shortName>
        <ecNumber evidence="2">3.1.4.58</ecNumber>
    </recommendedName>
</protein>
<evidence type="ECO:0000313" key="4">
    <source>
        <dbReference type="EMBL" id="OGY82812.1"/>
    </source>
</evidence>
<dbReference type="PANTHER" id="PTHR35561:SF1">
    <property type="entry name" value="RNA 2',3'-CYCLIC PHOSPHODIESTERASE"/>
    <property type="match status" value="1"/>
</dbReference>
<dbReference type="InterPro" id="IPR009097">
    <property type="entry name" value="Cyclic_Pdiesterase"/>
</dbReference>
<feature type="active site" description="Proton donor" evidence="2">
    <location>
        <position position="47"/>
    </location>
</feature>
<dbReference type="Gene3D" id="3.90.1140.10">
    <property type="entry name" value="Cyclic phosphodiesterase"/>
    <property type="match status" value="1"/>
</dbReference>
<sequence>MVYYFNVKRVFISIPLTEVVRRQLRDLIGVLKVKMAGVHWVDPRQAHVTLRFIGEVEKSELIALSDIVSKCTADVRPFKLEIQEFEFLPSAKRARVVALSVMENVLLDSLTAALSTRLEAFGLVPLDVQPFRPHVTIGRTRAGVLNAVQYSLIHFSATCPVHTIDIMKSTLTTDGPVYTLVKQIFI</sequence>
<dbReference type="EC" id="3.1.4.58" evidence="2"/>
<feature type="domain" description="Phosphoesterase HXTX" evidence="3">
    <location>
        <begin position="14"/>
        <end position="97"/>
    </location>
</feature>